<sequence length="325" mass="36803">METNNLITGIHHVTAIAADPQQNVDFYVGLLGLRLVKKTVNFDAPDVYHLYYGDETGNAGSILTFFPFGQGSQKGRHGKGQAATTSFSIPTSAIDFWTKRFDQYGILYKNPQQRFNEVFIYFEDPDGLGLELVANDVDTRPGFTYGHIPLEYSIRGFWNIELWETTYERTEVLLANSLNYEFIAEAGARRRYAPKGGHAGQFVDIVWDSNNRWGMNGAGTVHHVAFDTPTDNSQLEVREAVLSAGFMPTHVLDRQYFHSIYFREPGGVLFEVATTPPGFLLDEEKAKLGEALKLPPWQERNRAQIEQLLQPISLEAVYQKYNINH</sequence>
<keyword evidence="2" id="KW-0560">Oxidoreductase</keyword>
<dbReference type="Pfam" id="PF00903">
    <property type="entry name" value="Glyoxalase"/>
    <property type="match status" value="1"/>
</dbReference>
<keyword evidence="2" id="KW-0223">Dioxygenase</keyword>
<dbReference type="InterPro" id="IPR037523">
    <property type="entry name" value="VOC_core"/>
</dbReference>
<dbReference type="RefSeq" id="WP_114463400.1">
    <property type="nucleotide sequence ID" value="NZ_QPIW01000025.1"/>
</dbReference>
<proteinExistence type="predicted"/>
<dbReference type="EMBL" id="QPIW01000025">
    <property type="protein sequence ID" value="RDB03603.1"/>
    <property type="molecule type" value="Genomic_DNA"/>
</dbReference>
<dbReference type="PANTHER" id="PTHR36110:SF2">
    <property type="entry name" value="RING-CLEAVING DIOXYGENASE MHQE-RELATED"/>
    <property type="match status" value="1"/>
</dbReference>
<gene>
    <name evidence="2" type="ORF">DVG78_23145</name>
</gene>
<dbReference type="GO" id="GO:0051213">
    <property type="term" value="F:dioxygenase activity"/>
    <property type="evidence" value="ECO:0007669"/>
    <property type="project" value="UniProtKB-KW"/>
</dbReference>
<dbReference type="Gene3D" id="3.10.180.10">
    <property type="entry name" value="2,3-Dihydroxybiphenyl 1,2-Dioxygenase, domain 1"/>
    <property type="match status" value="2"/>
</dbReference>
<accession>A0A369I7V6</accession>
<dbReference type="SUPFAM" id="SSF54593">
    <property type="entry name" value="Glyoxalase/Bleomycin resistance protein/Dihydroxybiphenyl dioxygenase"/>
    <property type="match status" value="1"/>
</dbReference>
<feature type="domain" description="VOC" evidence="1">
    <location>
        <begin position="9"/>
        <end position="135"/>
    </location>
</feature>
<dbReference type="InterPro" id="IPR029068">
    <property type="entry name" value="Glyas_Bleomycin-R_OHBP_Dase"/>
</dbReference>
<dbReference type="InterPro" id="IPR052537">
    <property type="entry name" value="Extradiol_RC_dioxygenase"/>
</dbReference>
<dbReference type="Proteomes" id="UP000253141">
    <property type="component" value="Unassembled WGS sequence"/>
</dbReference>
<dbReference type="PANTHER" id="PTHR36110">
    <property type="entry name" value="RING-CLEAVING DIOXYGENASE MHQE-RELATED"/>
    <property type="match status" value="1"/>
</dbReference>
<evidence type="ECO:0000259" key="1">
    <source>
        <dbReference type="PROSITE" id="PS51819"/>
    </source>
</evidence>
<protein>
    <submittedName>
        <fullName evidence="2">Ring-cleaving dioxygenase</fullName>
    </submittedName>
</protein>
<dbReference type="OrthoDB" id="9785698at2"/>
<feature type="domain" description="VOC" evidence="1">
    <location>
        <begin position="156"/>
        <end position="275"/>
    </location>
</feature>
<dbReference type="PROSITE" id="PS51819">
    <property type="entry name" value="VOC"/>
    <property type="match status" value="2"/>
</dbReference>
<keyword evidence="3" id="KW-1185">Reference proteome</keyword>
<dbReference type="AlphaFoldDB" id="A0A369I7V6"/>
<evidence type="ECO:0000313" key="3">
    <source>
        <dbReference type="Proteomes" id="UP000253141"/>
    </source>
</evidence>
<comment type="caution">
    <text evidence="2">The sequence shown here is derived from an EMBL/GenBank/DDBJ whole genome shotgun (WGS) entry which is preliminary data.</text>
</comment>
<name>A0A369I7V6_9BACT</name>
<reference evidence="2 3" key="1">
    <citation type="submission" date="2018-07" db="EMBL/GenBank/DDBJ databases">
        <title>Genome analysis of Runella aurantiaca.</title>
        <authorList>
            <person name="Yang X."/>
        </authorList>
    </citation>
    <scope>NUCLEOTIDE SEQUENCE [LARGE SCALE GENOMIC DNA]</scope>
    <source>
        <strain evidence="2 3">YX9</strain>
    </source>
</reference>
<evidence type="ECO:0000313" key="2">
    <source>
        <dbReference type="EMBL" id="RDB03603.1"/>
    </source>
</evidence>
<organism evidence="2 3">
    <name type="scientific">Runella aurantiaca</name>
    <dbReference type="NCBI Taxonomy" id="2282308"/>
    <lineage>
        <taxon>Bacteria</taxon>
        <taxon>Pseudomonadati</taxon>
        <taxon>Bacteroidota</taxon>
        <taxon>Cytophagia</taxon>
        <taxon>Cytophagales</taxon>
        <taxon>Spirosomataceae</taxon>
        <taxon>Runella</taxon>
    </lineage>
</organism>
<dbReference type="InterPro" id="IPR004360">
    <property type="entry name" value="Glyas_Fos-R_dOase_dom"/>
</dbReference>